<dbReference type="PROSITE" id="PS50088">
    <property type="entry name" value="ANK_REPEAT"/>
    <property type="match status" value="2"/>
</dbReference>
<dbReference type="Gene3D" id="1.25.40.20">
    <property type="entry name" value="Ankyrin repeat-containing domain"/>
    <property type="match status" value="1"/>
</dbReference>
<dbReference type="PROSITE" id="PS50297">
    <property type="entry name" value="ANK_REP_REGION"/>
    <property type="match status" value="2"/>
</dbReference>
<feature type="repeat" description="ANK" evidence="3">
    <location>
        <begin position="234"/>
        <end position="266"/>
    </location>
</feature>
<dbReference type="OrthoDB" id="3796634at2759"/>
<evidence type="ECO:0000313" key="6">
    <source>
        <dbReference type="RefSeq" id="XP_033529632.1"/>
    </source>
</evidence>
<evidence type="ECO:0000256" key="1">
    <source>
        <dbReference type="ARBA" id="ARBA00022737"/>
    </source>
</evidence>
<dbReference type="RefSeq" id="XP_033529632.1">
    <property type="nucleotide sequence ID" value="XM_033676872.1"/>
</dbReference>
<dbReference type="Proteomes" id="UP000504638">
    <property type="component" value="Unplaced"/>
</dbReference>
<dbReference type="InterPro" id="IPR036770">
    <property type="entry name" value="Ankyrin_rpt-contain_sf"/>
</dbReference>
<evidence type="ECO:0000313" key="4">
    <source>
        <dbReference type="EMBL" id="KAF1808001.1"/>
    </source>
</evidence>
<accession>A0A6G1FQM9</accession>
<feature type="repeat" description="ANK" evidence="3">
    <location>
        <begin position="200"/>
        <end position="232"/>
    </location>
</feature>
<dbReference type="Pfam" id="PF12796">
    <property type="entry name" value="Ank_2"/>
    <property type="match status" value="1"/>
</dbReference>
<sequence>MLCQQPKTDDEWPFPLDSHRTIARKCLSYISLLVQQGPVELPKSADRRSDLLSYSVRHWPSHYKEDIAGRAPDSNTEQGESQEFDVFNDHDLIQKWAQLYFDSDPPGMACESTHPLVVSVEVGCSDLVRALLKGQTHSSDILKTALETAIKTGDESLIRMLLASGATSDIALHVVAMSGKPSLLELFHKTEDDLKSENSQGFTPLHCACQSGYLSTVEELLRIRSDAKAKSNITGQTPLHTACQFGHLEIIARLLASDANANEEDKSGFTPLH</sequence>
<dbReference type="SMART" id="SM00248">
    <property type="entry name" value="ANK"/>
    <property type="match status" value="3"/>
</dbReference>
<dbReference type="EMBL" id="ML975194">
    <property type="protein sequence ID" value="KAF1808001.1"/>
    <property type="molecule type" value="Genomic_DNA"/>
</dbReference>
<gene>
    <name evidence="4 6" type="ORF">P152DRAFT_406355</name>
</gene>
<dbReference type="AlphaFoldDB" id="A0A6G1FQM9"/>
<reference evidence="6" key="3">
    <citation type="submission" date="2025-04" db="UniProtKB">
        <authorList>
            <consortium name="RefSeq"/>
        </authorList>
    </citation>
    <scope>IDENTIFICATION</scope>
    <source>
        <strain evidence="6">CBS 781.70</strain>
    </source>
</reference>
<dbReference type="GeneID" id="54417442"/>
<name>A0A6G1FQM9_9PEZI</name>
<feature type="non-terminal residue" evidence="4">
    <location>
        <position position="273"/>
    </location>
</feature>
<keyword evidence="5" id="KW-1185">Reference proteome</keyword>
<proteinExistence type="predicted"/>
<keyword evidence="2 3" id="KW-0040">ANK repeat</keyword>
<organism evidence="4">
    <name type="scientific">Eremomyces bilateralis CBS 781.70</name>
    <dbReference type="NCBI Taxonomy" id="1392243"/>
    <lineage>
        <taxon>Eukaryota</taxon>
        <taxon>Fungi</taxon>
        <taxon>Dikarya</taxon>
        <taxon>Ascomycota</taxon>
        <taxon>Pezizomycotina</taxon>
        <taxon>Dothideomycetes</taxon>
        <taxon>Dothideomycetes incertae sedis</taxon>
        <taxon>Eremomycetales</taxon>
        <taxon>Eremomycetaceae</taxon>
        <taxon>Eremomyces</taxon>
    </lineage>
</organism>
<evidence type="ECO:0000256" key="3">
    <source>
        <dbReference type="PROSITE-ProRule" id="PRU00023"/>
    </source>
</evidence>
<protein>
    <submittedName>
        <fullName evidence="4 6">Ankyrin</fullName>
    </submittedName>
</protein>
<evidence type="ECO:0000313" key="5">
    <source>
        <dbReference type="Proteomes" id="UP000504638"/>
    </source>
</evidence>
<dbReference type="PANTHER" id="PTHR24198:SF165">
    <property type="entry name" value="ANKYRIN REPEAT-CONTAINING PROTEIN-RELATED"/>
    <property type="match status" value="1"/>
</dbReference>
<dbReference type="InterPro" id="IPR002110">
    <property type="entry name" value="Ankyrin_rpt"/>
</dbReference>
<evidence type="ECO:0000256" key="2">
    <source>
        <dbReference type="ARBA" id="ARBA00023043"/>
    </source>
</evidence>
<reference evidence="6" key="2">
    <citation type="submission" date="2020-04" db="EMBL/GenBank/DDBJ databases">
        <authorList>
            <consortium name="NCBI Genome Project"/>
        </authorList>
    </citation>
    <scope>NUCLEOTIDE SEQUENCE</scope>
    <source>
        <strain evidence="6">CBS 781.70</strain>
    </source>
</reference>
<dbReference type="PANTHER" id="PTHR24198">
    <property type="entry name" value="ANKYRIN REPEAT AND PROTEIN KINASE DOMAIN-CONTAINING PROTEIN"/>
    <property type="match status" value="1"/>
</dbReference>
<reference evidence="4 6" key="1">
    <citation type="submission" date="2020-01" db="EMBL/GenBank/DDBJ databases">
        <authorList>
            <consortium name="DOE Joint Genome Institute"/>
            <person name="Haridas S."/>
            <person name="Albert R."/>
            <person name="Binder M."/>
            <person name="Bloem J."/>
            <person name="Labutti K."/>
            <person name="Salamov A."/>
            <person name="Andreopoulos B."/>
            <person name="Baker S.E."/>
            <person name="Barry K."/>
            <person name="Bills G."/>
            <person name="Bluhm B.H."/>
            <person name="Cannon C."/>
            <person name="Castanera R."/>
            <person name="Culley D.E."/>
            <person name="Daum C."/>
            <person name="Ezra D."/>
            <person name="Gonzalez J.B."/>
            <person name="Henrissat B."/>
            <person name="Kuo A."/>
            <person name="Liang C."/>
            <person name="Lipzen A."/>
            <person name="Lutzoni F."/>
            <person name="Magnuson J."/>
            <person name="Mondo S."/>
            <person name="Nolan M."/>
            <person name="Ohm R."/>
            <person name="Pangilinan J."/>
            <person name="Park H.-J."/>
            <person name="Ramirez L."/>
            <person name="Alfaro M."/>
            <person name="Sun H."/>
            <person name="Tritt A."/>
            <person name="Yoshinaga Y."/>
            <person name="Zwiers L.-H."/>
            <person name="Turgeon B.G."/>
            <person name="Goodwin S.B."/>
            <person name="Spatafora J.W."/>
            <person name="Crous P.W."/>
            <person name="Grigoriev I.V."/>
        </authorList>
    </citation>
    <scope>NUCLEOTIDE SEQUENCE</scope>
    <source>
        <strain evidence="4 6">CBS 781.70</strain>
    </source>
</reference>
<keyword evidence="1" id="KW-0677">Repeat</keyword>
<dbReference type="SUPFAM" id="SSF48403">
    <property type="entry name" value="Ankyrin repeat"/>
    <property type="match status" value="1"/>
</dbReference>